<dbReference type="PANTHER" id="PTHR30294:SF38">
    <property type="entry name" value="TRANSPORT PERMEASE PROTEIN"/>
    <property type="match status" value="1"/>
</dbReference>
<keyword evidence="4 6" id="KW-1133">Transmembrane helix</keyword>
<feature type="domain" description="ABC-2 type transporter transmembrane" evidence="7">
    <location>
        <begin position="2"/>
        <end position="98"/>
    </location>
</feature>
<evidence type="ECO:0000256" key="4">
    <source>
        <dbReference type="ARBA" id="ARBA00022989"/>
    </source>
</evidence>
<sequence>MITLLFFPIFGLECKGSIFAAIVLVFLNGLCGLMYGFIISVMCRNHTMAHYCSAGSFFPLILLNGCIWPVEGMPKVLRFFSYMLPTTLPSISLRGIIYKGSSISDSEVYFGFLISLGWILLYLIVTIFGVRSKSS</sequence>
<evidence type="ECO:0000256" key="3">
    <source>
        <dbReference type="ARBA" id="ARBA00022692"/>
    </source>
</evidence>
<organism evidence="8 9">
    <name type="scientific">Cardiocondyla obscurior</name>
    <dbReference type="NCBI Taxonomy" id="286306"/>
    <lineage>
        <taxon>Eukaryota</taxon>
        <taxon>Metazoa</taxon>
        <taxon>Ecdysozoa</taxon>
        <taxon>Arthropoda</taxon>
        <taxon>Hexapoda</taxon>
        <taxon>Insecta</taxon>
        <taxon>Pterygota</taxon>
        <taxon>Neoptera</taxon>
        <taxon>Endopterygota</taxon>
        <taxon>Hymenoptera</taxon>
        <taxon>Apocrita</taxon>
        <taxon>Aculeata</taxon>
        <taxon>Formicoidea</taxon>
        <taxon>Formicidae</taxon>
        <taxon>Myrmicinae</taxon>
        <taxon>Cardiocondyla</taxon>
    </lineage>
</organism>
<protein>
    <recommendedName>
        <fullName evidence="7">ABC-2 type transporter transmembrane domain-containing protein</fullName>
    </recommendedName>
</protein>
<keyword evidence="9" id="KW-1185">Reference proteome</keyword>
<keyword evidence="2" id="KW-1003">Cell membrane</keyword>
<dbReference type="Pfam" id="PF01061">
    <property type="entry name" value="ABC2_membrane"/>
    <property type="match status" value="1"/>
</dbReference>
<evidence type="ECO:0000313" key="9">
    <source>
        <dbReference type="Proteomes" id="UP001430953"/>
    </source>
</evidence>
<comment type="caution">
    <text evidence="8">The sequence shown here is derived from an EMBL/GenBank/DDBJ whole genome shotgun (WGS) entry which is preliminary data.</text>
</comment>
<dbReference type="AlphaFoldDB" id="A0AAW2G8Z6"/>
<reference evidence="8 9" key="1">
    <citation type="submission" date="2023-03" db="EMBL/GenBank/DDBJ databases">
        <title>High recombination rates correlate with genetic variation in Cardiocondyla obscurior ants.</title>
        <authorList>
            <person name="Errbii M."/>
        </authorList>
    </citation>
    <scope>NUCLEOTIDE SEQUENCE [LARGE SCALE GENOMIC DNA]</scope>
    <source>
        <strain evidence="8">Alpha-2009</strain>
        <tissue evidence="8">Whole body</tissue>
    </source>
</reference>
<evidence type="ECO:0000256" key="2">
    <source>
        <dbReference type="ARBA" id="ARBA00022475"/>
    </source>
</evidence>
<dbReference type="InterPro" id="IPR051449">
    <property type="entry name" value="ABC-2_transporter_component"/>
</dbReference>
<feature type="transmembrane region" description="Helical" evidence="6">
    <location>
        <begin position="109"/>
        <end position="130"/>
    </location>
</feature>
<evidence type="ECO:0000259" key="7">
    <source>
        <dbReference type="Pfam" id="PF01061"/>
    </source>
</evidence>
<dbReference type="PANTHER" id="PTHR30294">
    <property type="entry name" value="MEMBRANE COMPONENT OF ABC TRANSPORTER YHHJ-RELATED"/>
    <property type="match status" value="1"/>
</dbReference>
<dbReference type="GO" id="GO:0005886">
    <property type="term" value="C:plasma membrane"/>
    <property type="evidence" value="ECO:0007669"/>
    <property type="project" value="UniProtKB-SubCell"/>
</dbReference>
<keyword evidence="5 6" id="KW-0472">Membrane</keyword>
<comment type="subcellular location">
    <subcellularLocation>
        <location evidence="1">Cell membrane</location>
        <topology evidence="1">Multi-pass membrane protein</topology>
    </subcellularLocation>
</comment>
<evidence type="ECO:0000256" key="5">
    <source>
        <dbReference type="ARBA" id="ARBA00023136"/>
    </source>
</evidence>
<dbReference type="EMBL" id="JADYXP020000006">
    <property type="protein sequence ID" value="KAL0122970.1"/>
    <property type="molecule type" value="Genomic_DNA"/>
</dbReference>
<evidence type="ECO:0000256" key="6">
    <source>
        <dbReference type="SAM" id="Phobius"/>
    </source>
</evidence>
<evidence type="ECO:0000256" key="1">
    <source>
        <dbReference type="ARBA" id="ARBA00004651"/>
    </source>
</evidence>
<proteinExistence type="predicted"/>
<gene>
    <name evidence="8" type="ORF">PUN28_007554</name>
</gene>
<accession>A0AAW2G8Z6</accession>
<dbReference type="Proteomes" id="UP001430953">
    <property type="component" value="Unassembled WGS sequence"/>
</dbReference>
<dbReference type="InterPro" id="IPR013525">
    <property type="entry name" value="ABC2_TM"/>
</dbReference>
<evidence type="ECO:0000313" key="8">
    <source>
        <dbReference type="EMBL" id="KAL0122970.1"/>
    </source>
</evidence>
<keyword evidence="3 6" id="KW-0812">Transmembrane</keyword>
<feature type="transmembrane region" description="Helical" evidence="6">
    <location>
        <begin position="48"/>
        <end position="67"/>
    </location>
</feature>
<feature type="transmembrane region" description="Helical" evidence="6">
    <location>
        <begin position="18"/>
        <end position="42"/>
    </location>
</feature>
<dbReference type="GO" id="GO:0140359">
    <property type="term" value="F:ABC-type transporter activity"/>
    <property type="evidence" value="ECO:0007669"/>
    <property type="project" value="InterPro"/>
</dbReference>
<name>A0AAW2G8Z6_9HYME</name>